<keyword evidence="6" id="KW-0274">FAD</keyword>
<dbReference type="GO" id="GO:0004497">
    <property type="term" value="F:monooxygenase activity"/>
    <property type="evidence" value="ECO:0007669"/>
    <property type="project" value="UniProtKB-KW"/>
</dbReference>
<evidence type="ECO:0000256" key="3">
    <source>
        <dbReference type="ARBA" id="ARBA00007588"/>
    </source>
</evidence>
<comment type="similarity">
    <text evidence="3">Belongs to the lysine N(6)-hydroxylase/L-ornithine N(5)-oxygenase family.</text>
</comment>
<evidence type="ECO:0000256" key="8">
    <source>
        <dbReference type="ARBA" id="ARBA00023002"/>
    </source>
</evidence>
<proteinExistence type="inferred from homology"/>
<keyword evidence="5" id="KW-0285">Flavoprotein</keyword>
<dbReference type="GO" id="GO:0006879">
    <property type="term" value="P:intracellular iron ion homeostasis"/>
    <property type="evidence" value="ECO:0007669"/>
    <property type="project" value="TreeGrafter"/>
</dbReference>
<keyword evidence="8" id="KW-0560">Oxidoreductase</keyword>
<name>A0A8H6IGL5_9AGAR</name>
<dbReference type="InterPro" id="IPR025700">
    <property type="entry name" value="Lys/Orn_oxygenase"/>
</dbReference>
<evidence type="ECO:0000256" key="7">
    <source>
        <dbReference type="ARBA" id="ARBA00022857"/>
    </source>
</evidence>
<dbReference type="OrthoDB" id="3519933at2759"/>
<evidence type="ECO:0000256" key="10">
    <source>
        <dbReference type="ARBA" id="ARBA00049248"/>
    </source>
</evidence>
<dbReference type="AlphaFoldDB" id="A0A8H6IGL5"/>
<evidence type="ECO:0000256" key="11">
    <source>
        <dbReference type="SAM" id="MobiDB-lite"/>
    </source>
</evidence>
<comment type="caution">
    <text evidence="12">The sequence shown here is derived from an EMBL/GenBank/DDBJ whole genome shotgun (WGS) entry which is preliminary data.</text>
</comment>
<dbReference type="Pfam" id="PF13434">
    <property type="entry name" value="Lys_Orn_oxgnase"/>
    <property type="match status" value="1"/>
</dbReference>
<keyword evidence="12" id="KW-0503">Monooxygenase</keyword>
<evidence type="ECO:0000256" key="2">
    <source>
        <dbReference type="ARBA" id="ARBA00004924"/>
    </source>
</evidence>
<dbReference type="EMBL" id="JACGCI010000003">
    <property type="protein sequence ID" value="KAF6765265.1"/>
    <property type="molecule type" value="Genomic_DNA"/>
</dbReference>
<protein>
    <recommendedName>
        <fullName evidence="4">L-ornithine N(5)-monooxygenase [NAD(P)H]</fullName>
        <ecNumber evidence="4">1.14.13.196</ecNumber>
    </recommendedName>
</protein>
<dbReference type="SUPFAM" id="SSF51905">
    <property type="entry name" value="FAD/NAD(P)-binding domain"/>
    <property type="match status" value="2"/>
</dbReference>
<dbReference type="PANTHER" id="PTHR42802">
    <property type="entry name" value="MONOOXYGENASE"/>
    <property type="match status" value="1"/>
</dbReference>
<evidence type="ECO:0000256" key="9">
    <source>
        <dbReference type="ARBA" id="ARBA00047598"/>
    </source>
</evidence>
<evidence type="ECO:0000256" key="6">
    <source>
        <dbReference type="ARBA" id="ARBA00022827"/>
    </source>
</evidence>
<feature type="region of interest" description="Disordered" evidence="11">
    <location>
        <begin position="424"/>
        <end position="467"/>
    </location>
</feature>
<keyword evidence="7" id="KW-0521">NADP</keyword>
<dbReference type="EC" id="1.14.13.196" evidence="4"/>
<evidence type="ECO:0000313" key="13">
    <source>
        <dbReference type="Proteomes" id="UP000521943"/>
    </source>
</evidence>
<feature type="compositionally biased region" description="Low complexity" evidence="11">
    <location>
        <begin position="433"/>
        <end position="459"/>
    </location>
</feature>
<comment type="pathway">
    <text evidence="2">Siderophore biosynthesis.</text>
</comment>
<gene>
    <name evidence="12" type="ORF">DFP72DRAFT_1059058</name>
</gene>
<evidence type="ECO:0000313" key="12">
    <source>
        <dbReference type="EMBL" id="KAF6765265.1"/>
    </source>
</evidence>
<keyword evidence="13" id="KW-1185">Reference proteome</keyword>
<accession>A0A8H6IGL5</accession>
<evidence type="ECO:0000256" key="4">
    <source>
        <dbReference type="ARBA" id="ARBA00012881"/>
    </source>
</evidence>
<sequence>MAPEIIDLVGLGFGPANIAISGAITEAWQNPDCPIKTTLFIEKHEIFRWHPGMLLPGAKMQISFMKDLATLRNPGSKYTFLSYLHDQGRLLSFINRGSTIPTRKEYSDYLAWAANKVQENGINVKYGHEIIDLEEGPDDTILVRYKSLRTGEETVVRARDLVISPGGLPKIPDVLTPFANHPRVRHSSAYATSIGATFESLAKLSRPLRVAVVGSGQSAAEVTMDLRNRLCAIPTSAGRHSVDMLIRKGSLKPSDDSPFANEIFDPAATDVCFSMPSKRFRDAVLDEYRATNYGVVNPITLEAMYEVIYDQRLNVSVSRRTEQPEPLDALINIKTYTGIDGIQLTEDNASSPPGDLLLAPSSSPSEGEVFRLTLRNLVTGTTTEETYDAVIYATGYQRQAWVNLLKHTGIGKHFGLSPATHKVNLRPTTDLTSNDSGYSSPSSPIESVTPSMSSTNTSPPTSPEASMFSAAQLAAELNTDLYLTRQYRLLPKSASIPGAKALVPRIYLQGVEEATHGLSDTLLSVLGIRAGEVVADLSNRPLAA</sequence>
<evidence type="ECO:0000256" key="5">
    <source>
        <dbReference type="ARBA" id="ARBA00022630"/>
    </source>
</evidence>
<comment type="catalytic activity">
    <reaction evidence="9">
        <text>L-ornithine + NADPH + O2 = N(5)-hydroxy-L-ornithine + NADP(+) + H2O</text>
        <dbReference type="Rhea" id="RHEA:41508"/>
        <dbReference type="ChEBI" id="CHEBI:15377"/>
        <dbReference type="ChEBI" id="CHEBI:15379"/>
        <dbReference type="ChEBI" id="CHEBI:46911"/>
        <dbReference type="ChEBI" id="CHEBI:57783"/>
        <dbReference type="ChEBI" id="CHEBI:58349"/>
        <dbReference type="ChEBI" id="CHEBI:78275"/>
        <dbReference type="EC" id="1.14.13.196"/>
    </reaction>
</comment>
<evidence type="ECO:0000256" key="1">
    <source>
        <dbReference type="ARBA" id="ARBA00001974"/>
    </source>
</evidence>
<dbReference type="PANTHER" id="PTHR42802:SF1">
    <property type="entry name" value="L-ORNITHINE N(5)-MONOOXYGENASE"/>
    <property type="match status" value="1"/>
</dbReference>
<dbReference type="InterPro" id="IPR036188">
    <property type="entry name" value="FAD/NAD-bd_sf"/>
</dbReference>
<organism evidence="12 13">
    <name type="scientific">Ephemerocybe angulata</name>
    <dbReference type="NCBI Taxonomy" id="980116"/>
    <lineage>
        <taxon>Eukaryota</taxon>
        <taxon>Fungi</taxon>
        <taxon>Dikarya</taxon>
        <taxon>Basidiomycota</taxon>
        <taxon>Agaricomycotina</taxon>
        <taxon>Agaricomycetes</taxon>
        <taxon>Agaricomycetidae</taxon>
        <taxon>Agaricales</taxon>
        <taxon>Agaricineae</taxon>
        <taxon>Psathyrellaceae</taxon>
        <taxon>Ephemerocybe</taxon>
    </lineage>
</organism>
<comment type="catalytic activity">
    <reaction evidence="10">
        <text>L-ornithine + NADH + O2 = N(5)-hydroxy-L-ornithine + NAD(+) + H2O</text>
        <dbReference type="Rhea" id="RHEA:41512"/>
        <dbReference type="ChEBI" id="CHEBI:15377"/>
        <dbReference type="ChEBI" id="CHEBI:15379"/>
        <dbReference type="ChEBI" id="CHEBI:46911"/>
        <dbReference type="ChEBI" id="CHEBI:57540"/>
        <dbReference type="ChEBI" id="CHEBI:57945"/>
        <dbReference type="ChEBI" id="CHEBI:78275"/>
        <dbReference type="EC" id="1.14.13.196"/>
    </reaction>
</comment>
<dbReference type="Gene3D" id="3.50.50.60">
    <property type="entry name" value="FAD/NAD(P)-binding domain"/>
    <property type="match status" value="1"/>
</dbReference>
<dbReference type="Proteomes" id="UP000521943">
    <property type="component" value="Unassembled WGS sequence"/>
</dbReference>
<comment type="cofactor">
    <cofactor evidence="1">
        <name>FAD</name>
        <dbReference type="ChEBI" id="CHEBI:57692"/>
    </cofactor>
</comment>
<reference evidence="12 13" key="1">
    <citation type="submission" date="2020-07" db="EMBL/GenBank/DDBJ databases">
        <title>Comparative genomics of pyrophilous fungi reveals a link between fire events and developmental genes.</title>
        <authorList>
            <consortium name="DOE Joint Genome Institute"/>
            <person name="Steindorff A.S."/>
            <person name="Carver A."/>
            <person name="Calhoun S."/>
            <person name="Stillman K."/>
            <person name="Liu H."/>
            <person name="Lipzen A."/>
            <person name="Pangilinan J."/>
            <person name="Labutti K."/>
            <person name="Bruns T.D."/>
            <person name="Grigoriev I.V."/>
        </authorList>
    </citation>
    <scope>NUCLEOTIDE SEQUENCE [LARGE SCALE GENOMIC DNA]</scope>
    <source>
        <strain evidence="12 13">CBS 144469</strain>
    </source>
</reference>